<dbReference type="Proteomes" id="UP000593574">
    <property type="component" value="Unassembled WGS sequence"/>
</dbReference>
<evidence type="ECO:0000313" key="2">
    <source>
        <dbReference type="EMBL" id="MBA0725116.1"/>
    </source>
</evidence>
<keyword evidence="1" id="KW-0812">Transmembrane</keyword>
<name>A0A7J9AM01_9ROSI</name>
<accession>A0A7J9AM01</accession>
<keyword evidence="3" id="KW-1185">Reference proteome</keyword>
<keyword evidence="1" id="KW-1133">Transmembrane helix</keyword>
<sequence>MNSIQEELHFKPSKRLVKHSFLQEFIRKPLSSPHYVVVRLFLLFSHQLVSLICLVILLLKLSLNDF</sequence>
<feature type="transmembrane region" description="Helical" evidence="1">
    <location>
        <begin position="36"/>
        <end position="59"/>
    </location>
</feature>
<evidence type="ECO:0000256" key="1">
    <source>
        <dbReference type="SAM" id="Phobius"/>
    </source>
</evidence>
<reference evidence="2 3" key="1">
    <citation type="journal article" date="2019" name="Genome Biol. Evol.">
        <title>Insights into the evolution of the New World diploid cottons (Gossypium, subgenus Houzingenia) based on genome sequencing.</title>
        <authorList>
            <person name="Grover C.E."/>
            <person name="Arick M.A. 2nd"/>
            <person name="Thrash A."/>
            <person name="Conover J.L."/>
            <person name="Sanders W.S."/>
            <person name="Peterson D.G."/>
            <person name="Frelichowski J.E."/>
            <person name="Scheffler J.A."/>
            <person name="Scheffler B.E."/>
            <person name="Wendel J.F."/>
        </authorList>
    </citation>
    <scope>NUCLEOTIDE SEQUENCE [LARGE SCALE GENOMIC DNA]</scope>
    <source>
        <strain evidence="2">4</strain>
        <tissue evidence="2">Leaf</tissue>
    </source>
</reference>
<dbReference type="EMBL" id="JABEZV010000011">
    <property type="protein sequence ID" value="MBA0725116.1"/>
    <property type="molecule type" value="Genomic_DNA"/>
</dbReference>
<evidence type="ECO:0000313" key="3">
    <source>
        <dbReference type="Proteomes" id="UP000593574"/>
    </source>
</evidence>
<comment type="caution">
    <text evidence="2">The sequence shown here is derived from an EMBL/GenBank/DDBJ whole genome shotgun (WGS) entry which is preliminary data.</text>
</comment>
<proteinExistence type="predicted"/>
<gene>
    <name evidence="2" type="ORF">Golax_021724</name>
</gene>
<protein>
    <submittedName>
        <fullName evidence="2">Uncharacterized protein</fullName>
    </submittedName>
</protein>
<keyword evidence="1" id="KW-0472">Membrane</keyword>
<organism evidence="2 3">
    <name type="scientific">Gossypium laxum</name>
    <dbReference type="NCBI Taxonomy" id="34288"/>
    <lineage>
        <taxon>Eukaryota</taxon>
        <taxon>Viridiplantae</taxon>
        <taxon>Streptophyta</taxon>
        <taxon>Embryophyta</taxon>
        <taxon>Tracheophyta</taxon>
        <taxon>Spermatophyta</taxon>
        <taxon>Magnoliopsida</taxon>
        <taxon>eudicotyledons</taxon>
        <taxon>Gunneridae</taxon>
        <taxon>Pentapetalae</taxon>
        <taxon>rosids</taxon>
        <taxon>malvids</taxon>
        <taxon>Malvales</taxon>
        <taxon>Malvaceae</taxon>
        <taxon>Malvoideae</taxon>
        <taxon>Gossypium</taxon>
    </lineage>
</organism>
<dbReference type="AlphaFoldDB" id="A0A7J9AM01"/>